<feature type="domain" description="N-acetyltransferase" evidence="1">
    <location>
        <begin position="11"/>
        <end position="175"/>
    </location>
</feature>
<dbReference type="InterPro" id="IPR016181">
    <property type="entry name" value="Acyl_CoA_acyltransferase"/>
</dbReference>
<evidence type="ECO:0000313" key="3">
    <source>
        <dbReference type="Proteomes" id="UP000824321"/>
    </source>
</evidence>
<dbReference type="CDD" id="cd04301">
    <property type="entry name" value="NAT_SF"/>
    <property type="match status" value="1"/>
</dbReference>
<protein>
    <submittedName>
        <fullName evidence="2">GNAT family N-acetyltransferase</fullName>
    </submittedName>
</protein>
<accession>A0ABX9A844</accession>
<proteinExistence type="predicted"/>
<dbReference type="Proteomes" id="UP000824321">
    <property type="component" value="Chromosome"/>
</dbReference>
<name>A0ABX9A844_9SPHN</name>
<dbReference type="Gene3D" id="3.40.630.30">
    <property type="match status" value="1"/>
</dbReference>
<organism evidence="2 3">
    <name type="scientific">Qipengyuania gelatinilytica</name>
    <dbReference type="NCBI Taxonomy" id="2867231"/>
    <lineage>
        <taxon>Bacteria</taxon>
        <taxon>Pseudomonadati</taxon>
        <taxon>Pseudomonadota</taxon>
        <taxon>Alphaproteobacteria</taxon>
        <taxon>Sphingomonadales</taxon>
        <taxon>Erythrobacteraceae</taxon>
        <taxon>Qipengyuania</taxon>
    </lineage>
</organism>
<keyword evidence="3" id="KW-1185">Reference proteome</keyword>
<evidence type="ECO:0000313" key="2">
    <source>
        <dbReference type="EMBL" id="QZD96469.1"/>
    </source>
</evidence>
<dbReference type="SUPFAM" id="SSF55729">
    <property type="entry name" value="Acyl-CoA N-acyltransferases (Nat)"/>
    <property type="match status" value="1"/>
</dbReference>
<evidence type="ECO:0000259" key="1">
    <source>
        <dbReference type="PROSITE" id="PS51186"/>
    </source>
</evidence>
<sequence length="191" mass="21100">MHTELENGHPVCIRTIREDDAERMRVGIGRMSPQSRYLRFFSGASAPPSWVIERLTTVDGYDHIAWGAIDSSGDEHAAIGAVHAFREEHDKNSAEFSVGVLDDYHGLGLGKLLTATMLLDAQAEGLKEFSVNILSDNRSARDFTRSLGGNYQGLQDGVMEYDLVITEAIARLRAECDPPGMAKVFRAFDQI</sequence>
<gene>
    <name evidence="2" type="ORF">K3136_02735</name>
</gene>
<reference evidence="2 3" key="1">
    <citation type="submission" date="2021-08" db="EMBL/GenBank/DDBJ databases">
        <title>Comparative Genomics Analysis of the Genus Qipengyuania Reveals Extensive Genetic Diversity and Metabolic Versatility, Including the Description of Fifteen Novel Species.</title>
        <authorList>
            <person name="Liu Y."/>
        </authorList>
    </citation>
    <scope>NUCLEOTIDE SEQUENCE [LARGE SCALE GENOMIC DNA]</scope>
    <source>
        <strain evidence="2 3">1NDH1</strain>
    </source>
</reference>
<dbReference type="PROSITE" id="PS51186">
    <property type="entry name" value="GNAT"/>
    <property type="match status" value="1"/>
</dbReference>
<dbReference type="EMBL" id="CP081294">
    <property type="protein sequence ID" value="QZD96469.1"/>
    <property type="molecule type" value="Genomic_DNA"/>
</dbReference>
<dbReference type="InterPro" id="IPR000182">
    <property type="entry name" value="GNAT_dom"/>
</dbReference>
<dbReference type="Pfam" id="PF00583">
    <property type="entry name" value="Acetyltransf_1"/>
    <property type="match status" value="1"/>
</dbReference>